<feature type="compositionally biased region" description="Pro residues" evidence="1">
    <location>
        <begin position="492"/>
        <end position="501"/>
    </location>
</feature>
<evidence type="ECO:0000313" key="2">
    <source>
        <dbReference type="EMBL" id="MFD1307501.1"/>
    </source>
</evidence>
<dbReference type="RefSeq" id="WP_381328301.1">
    <property type="nucleotide sequence ID" value="NZ_JBHTMM010000018.1"/>
</dbReference>
<feature type="compositionally biased region" description="Low complexity" evidence="1">
    <location>
        <begin position="455"/>
        <end position="468"/>
    </location>
</feature>
<evidence type="ECO:0008006" key="4">
    <source>
        <dbReference type="Google" id="ProtNLM"/>
    </source>
</evidence>
<accession>A0ABW3XEI3</accession>
<organism evidence="2 3">
    <name type="scientific">Streptomyces kaempferi</name>
    <dbReference type="NCBI Taxonomy" id="333725"/>
    <lineage>
        <taxon>Bacteria</taxon>
        <taxon>Bacillati</taxon>
        <taxon>Actinomycetota</taxon>
        <taxon>Actinomycetes</taxon>
        <taxon>Kitasatosporales</taxon>
        <taxon>Streptomycetaceae</taxon>
        <taxon>Streptomyces</taxon>
    </lineage>
</organism>
<feature type="compositionally biased region" description="Basic and acidic residues" evidence="1">
    <location>
        <begin position="434"/>
        <end position="452"/>
    </location>
</feature>
<feature type="compositionally biased region" description="Gly residues" evidence="1">
    <location>
        <begin position="335"/>
        <end position="353"/>
    </location>
</feature>
<gene>
    <name evidence="2" type="ORF">ACFQ5X_16800</name>
</gene>
<evidence type="ECO:0000256" key="1">
    <source>
        <dbReference type="SAM" id="MobiDB-lite"/>
    </source>
</evidence>
<proteinExistence type="predicted"/>
<name>A0ABW3XEI3_9ACTN</name>
<reference evidence="3" key="1">
    <citation type="journal article" date="2019" name="Int. J. Syst. Evol. Microbiol.">
        <title>The Global Catalogue of Microorganisms (GCM) 10K type strain sequencing project: providing services to taxonomists for standard genome sequencing and annotation.</title>
        <authorList>
            <consortium name="The Broad Institute Genomics Platform"/>
            <consortium name="The Broad Institute Genome Sequencing Center for Infectious Disease"/>
            <person name="Wu L."/>
            <person name="Ma J."/>
        </authorList>
    </citation>
    <scope>NUCLEOTIDE SEQUENCE [LARGE SCALE GENOMIC DNA]</scope>
    <source>
        <strain evidence="3">CGMCC 4.7020</strain>
    </source>
</reference>
<feature type="compositionally biased region" description="Gly residues" evidence="1">
    <location>
        <begin position="372"/>
        <end position="385"/>
    </location>
</feature>
<dbReference type="Proteomes" id="UP001597058">
    <property type="component" value="Unassembled WGS sequence"/>
</dbReference>
<dbReference type="EMBL" id="JBHTMM010000018">
    <property type="protein sequence ID" value="MFD1307501.1"/>
    <property type="molecule type" value="Genomic_DNA"/>
</dbReference>
<feature type="compositionally biased region" description="Low complexity" evidence="1">
    <location>
        <begin position="317"/>
        <end position="334"/>
    </location>
</feature>
<protein>
    <recommendedName>
        <fullName evidence="4">UL36 very large tegument protein</fullName>
    </recommendedName>
</protein>
<evidence type="ECO:0000313" key="3">
    <source>
        <dbReference type="Proteomes" id="UP001597058"/>
    </source>
</evidence>
<feature type="compositionally biased region" description="Polar residues" evidence="1">
    <location>
        <begin position="216"/>
        <end position="227"/>
    </location>
</feature>
<feature type="compositionally biased region" description="Gly residues" evidence="1">
    <location>
        <begin position="406"/>
        <end position="415"/>
    </location>
</feature>
<feature type="region of interest" description="Disordered" evidence="1">
    <location>
        <begin position="179"/>
        <end position="512"/>
    </location>
</feature>
<feature type="compositionally biased region" description="Low complexity" evidence="1">
    <location>
        <begin position="289"/>
        <end position="307"/>
    </location>
</feature>
<sequence length="712" mass="73821">MAVDQLPGEVREFASYLDGLMRRLDQGGGWCGVFWQRDPDGMRACLDGWEVPPWDVVEALLQDLGAEYGGVAAERETGRARSLHGASLAAFDARPGGRDALGDRLDVMLREQRYAAERRTELNRLLAEAATPRDADAVRLDLAWARDDHERATARCAELRHRMENLDRRALRTHASGALGFSGAAGGARRPADGKVRGNRPGEAWAEDTWADDTGFQDTGFQDTGFQDTGARATETAGRHRAALPGRTRNRSPLADPTTPPRSETADPGPYDPSATTPGPGPEAFTRTGPDTSDAPSAPSRPAARGDAGAGGGGGAPAPSGPGADGQAFAPAGSGAAGGVPGPAGSAGPGVRGDGSAPFHHGSESFFPAEPGTGGGDFGTGGPGVRAGARDTGRPGSGEASADAGAGAGGDGFGPGTPASGPGFEAYDPEAYDPESRPEDGSGAVRPHEEPRPPAARSTTPEAAAAPRQRSRRRPRGSARFAGMMESGAAPVPVPGTPAPLPATQAAPNRRTPRGARFAGAAEELPDPEPEPEPLDADARRATAETVRTLVRLRAEGRSGEAHAALVEAAYWPAARFPLLAAELHDAGLDADWATLLWEAASLPADRLLAASDALSAAGRTTDGQQMLRQGVARPAPEIGAAVLGLADEGRRREIRALLDAYVRVRTPEEAARSAENDPARLVPLLLDAAREISGQRHWDLVHALRVAGFTT</sequence>
<feature type="compositionally biased region" description="Low complexity" evidence="1">
    <location>
        <begin position="478"/>
        <end position="491"/>
    </location>
</feature>
<comment type="caution">
    <text evidence="2">The sequence shown here is derived from an EMBL/GenBank/DDBJ whole genome shotgun (WGS) entry which is preliminary data.</text>
</comment>
<keyword evidence="3" id="KW-1185">Reference proteome</keyword>